<dbReference type="AlphaFoldDB" id="J3NY86"/>
<evidence type="ECO:0000313" key="2">
    <source>
        <dbReference type="EMBL" id="EJT76319.1"/>
    </source>
</evidence>
<gene>
    <name evidence="3" type="primary">20346697</name>
    <name evidence="2" type="ORF">GGTG_06239</name>
</gene>
<evidence type="ECO:0000256" key="1">
    <source>
        <dbReference type="SAM" id="MobiDB-lite"/>
    </source>
</evidence>
<evidence type="ECO:0000313" key="4">
    <source>
        <dbReference type="Proteomes" id="UP000006039"/>
    </source>
</evidence>
<reference evidence="3" key="4">
    <citation type="journal article" date="2015" name="G3 (Bethesda)">
        <title>Genome sequences of three phytopathogenic species of the Magnaporthaceae family of fungi.</title>
        <authorList>
            <person name="Okagaki L.H."/>
            <person name="Nunes C.C."/>
            <person name="Sailsbery J."/>
            <person name="Clay B."/>
            <person name="Brown D."/>
            <person name="John T."/>
            <person name="Oh Y."/>
            <person name="Young N."/>
            <person name="Fitzgerald M."/>
            <person name="Haas B.J."/>
            <person name="Zeng Q."/>
            <person name="Young S."/>
            <person name="Adiconis X."/>
            <person name="Fan L."/>
            <person name="Levin J.Z."/>
            <person name="Mitchell T.K."/>
            <person name="Okubara P.A."/>
            <person name="Farman M.L."/>
            <person name="Kohn L.M."/>
            <person name="Birren B."/>
            <person name="Ma L.-J."/>
            <person name="Dean R.A."/>
        </authorList>
    </citation>
    <scope>NUCLEOTIDE SEQUENCE</scope>
    <source>
        <strain evidence="3">R3-111a-1</strain>
    </source>
</reference>
<name>J3NY86_GAET3</name>
<dbReference type="EMBL" id="GL385397">
    <property type="protein sequence ID" value="EJT76319.1"/>
    <property type="molecule type" value="Genomic_DNA"/>
</dbReference>
<accession>J3NY86</accession>
<reference evidence="3" key="5">
    <citation type="submission" date="2018-04" db="UniProtKB">
        <authorList>
            <consortium name="EnsemblFungi"/>
        </authorList>
    </citation>
    <scope>IDENTIFICATION</scope>
    <source>
        <strain evidence="3">R3-111a-1</strain>
    </source>
</reference>
<organism evidence="2">
    <name type="scientific">Gaeumannomyces tritici (strain R3-111a-1)</name>
    <name type="common">Wheat and barley take-all root rot fungus</name>
    <name type="synonym">Gaeumannomyces graminis var. tritici</name>
    <dbReference type="NCBI Taxonomy" id="644352"/>
    <lineage>
        <taxon>Eukaryota</taxon>
        <taxon>Fungi</taxon>
        <taxon>Dikarya</taxon>
        <taxon>Ascomycota</taxon>
        <taxon>Pezizomycotina</taxon>
        <taxon>Sordariomycetes</taxon>
        <taxon>Sordariomycetidae</taxon>
        <taxon>Magnaporthales</taxon>
        <taxon>Magnaporthaceae</taxon>
        <taxon>Gaeumannomyces</taxon>
    </lineage>
</organism>
<feature type="compositionally biased region" description="Basic and acidic residues" evidence="1">
    <location>
        <begin position="37"/>
        <end position="56"/>
    </location>
</feature>
<sequence>MMLPPVYKNRQHEKAFLSRQGRPQEPRGGMAINRGRMVHDQHSSRMLGQHHERPSKAGDTPGAVPTRACIEQRSCELRLRQVCLLIDKSATGPHYGEARRVPGRLFTGTAASRPVTREANITAAAHTYGQPTGATEATPHGSDDVATVPQRPKGLHDQLLAVSRGGSGTTLEESYLPTVVTATGDKTPILDEEPHG</sequence>
<evidence type="ECO:0000313" key="3">
    <source>
        <dbReference type="EnsemblFungi" id="EJT76319"/>
    </source>
</evidence>
<dbReference type="HOGENOM" id="CLU_1390306_0_0_1"/>
<reference evidence="2" key="3">
    <citation type="submission" date="2010-09" db="EMBL/GenBank/DDBJ databases">
        <title>Annotation of Gaeumannomyces graminis var. tritici R3-111a-1.</title>
        <authorList>
            <consortium name="The Broad Institute Genome Sequencing Platform"/>
            <person name="Ma L.-J."/>
            <person name="Dead R."/>
            <person name="Young S.K."/>
            <person name="Zeng Q."/>
            <person name="Gargeya S."/>
            <person name="Fitzgerald M."/>
            <person name="Haas B."/>
            <person name="Abouelleil A."/>
            <person name="Alvarado L."/>
            <person name="Arachchi H.M."/>
            <person name="Berlin A."/>
            <person name="Brown A."/>
            <person name="Chapman S.B."/>
            <person name="Chen Z."/>
            <person name="Dunbar C."/>
            <person name="Freedman E."/>
            <person name="Gearin G."/>
            <person name="Gellesch M."/>
            <person name="Goldberg J."/>
            <person name="Griggs A."/>
            <person name="Gujja S."/>
            <person name="Heiman D."/>
            <person name="Howarth C."/>
            <person name="Larson L."/>
            <person name="Lui A."/>
            <person name="MacDonald P.J.P."/>
            <person name="Mehta T."/>
            <person name="Montmayeur A."/>
            <person name="Murphy C."/>
            <person name="Neiman D."/>
            <person name="Pearson M."/>
            <person name="Priest M."/>
            <person name="Roberts A."/>
            <person name="Saif S."/>
            <person name="Shea T."/>
            <person name="Shenoy N."/>
            <person name="Sisk P."/>
            <person name="Stolte C."/>
            <person name="Sykes S."/>
            <person name="Yandava C."/>
            <person name="Wortman J."/>
            <person name="Nusbaum C."/>
            <person name="Birren B."/>
        </authorList>
    </citation>
    <scope>NUCLEOTIDE SEQUENCE</scope>
    <source>
        <strain evidence="2">R3-111a-1</strain>
    </source>
</reference>
<dbReference type="GeneID" id="20346697"/>
<dbReference type="VEuPathDB" id="FungiDB:GGTG_06239"/>
<dbReference type="RefSeq" id="XP_009222319.1">
    <property type="nucleotide sequence ID" value="XM_009224055.1"/>
</dbReference>
<reference evidence="2" key="2">
    <citation type="submission" date="2010-07" db="EMBL/GenBank/DDBJ databases">
        <authorList>
            <consortium name="The Broad Institute Genome Sequencing Platform"/>
            <consortium name="Broad Institute Genome Sequencing Center for Infectious Disease"/>
            <person name="Ma L.-J."/>
            <person name="Dead R."/>
            <person name="Young S."/>
            <person name="Zeng Q."/>
            <person name="Koehrsen M."/>
            <person name="Alvarado L."/>
            <person name="Berlin A."/>
            <person name="Chapman S.B."/>
            <person name="Chen Z."/>
            <person name="Freedman E."/>
            <person name="Gellesch M."/>
            <person name="Goldberg J."/>
            <person name="Griggs A."/>
            <person name="Gujja S."/>
            <person name="Heilman E.R."/>
            <person name="Heiman D."/>
            <person name="Hepburn T."/>
            <person name="Howarth C."/>
            <person name="Jen D."/>
            <person name="Larson L."/>
            <person name="Mehta T."/>
            <person name="Neiman D."/>
            <person name="Pearson M."/>
            <person name="Roberts A."/>
            <person name="Saif S."/>
            <person name="Shea T."/>
            <person name="Shenoy N."/>
            <person name="Sisk P."/>
            <person name="Stolte C."/>
            <person name="Sykes S."/>
            <person name="Walk T."/>
            <person name="White J."/>
            <person name="Yandava C."/>
            <person name="Haas B."/>
            <person name="Nusbaum C."/>
            <person name="Birren B."/>
        </authorList>
    </citation>
    <scope>NUCLEOTIDE SEQUENCE</scope>
    <source>
        <strain evidence="2">R3-111a-1</strain>
    </source>
</reference>
<keyword evidence="4" id="KW-1185">Reference proteome</keyword>
<reference evidence="4" key="1">
    <citation type="submission" date="2010-07" db="EMBL/GenBank/DDBJ databases">
        <title>The genome sequence of Gaeumannomyces graminis var. tritici strain R3-111a-1.</title>
        <authorList>
            <consortium name="The Broad Institute Genome Sequencing Platform"/>
            <person name="Ma L.-J."/>
            <person name="Dead R."/>
            <person name="Young S."/>
            <person name="Zeng Q."/>
            <person name="Koehrsen M."/>
            <person name="Alvarado L."/>
            <person name="Berlin A."/>
            <person name="Chapman S.B."/>
            <person name="Chen Z."/>
            <person name="Freedman E."/>
            <person name="Gellesch M."/>
            <person name="Goldberg J."/>
            <person name="Griggs A."/>
            <person name="Gujja S."/>
            <person name="Heilman E.R."/>
            <person name="Heiman D."/>
            <person name="Hepburn T."/>
            <person name="Howarth C."/>
            <person name="Jen D."/>
            <person name="Larson L."/>
            <person name="Mehta T."/>
            <person name="Neiman D."/>
            <person name="Pearson M."/>
            <person name="Roberts A."/>
            <person name="Saif S."/>
            <person name="Shea T."/>
            <person name="Shenoy N."/>
            <person name="Sisk P."/>
            <person name="Stolte C."/>
            <person name="Sykes S."/>
            <person name="Walk T."/>
            <person name="White J."/>
            <person name="Yandava C."/>
            <person name="Haas B."/>
            <person name="Nusbaum C."/>
            <person name="Birren B."/>
        </authorList>
    </citation>
    <scope>NUCLEOTIDE SEQUENCE [LARGE SCALE GENOMIC DNA]</scope>
    <source>
        <strain evidence="4">R3-111a-1</strain>
    </source>
</reference>
<protein>
    <submittedName>
        <fullName evidence="2 3">Uncharacterized protein</fullName>
    </submittedName>
</protein>
<feature type="region of interest" description="Disordered" evidence="1">
    <location>
        <begin position="1"/>
        <end position="64"/>
    </location>
</feature>
<dbReference type="EnsemblFungi" id="EJT76319">
    <property type="protein sequence ID" value="EJT76319"/>
    <property type="gene ID" value="GGTG_06239"/>
</dbReference>
<proteinExistence type="predicted"/>
<dbReference type="Proteomes" id="UP000006039">
    <property type="component" value="Unassembled WGS sequence"/>
</dbReference>